<evidence type="ECO:0000259" key="11">
    <source>
        <dbReference type="Pfam" id="PF00712"/>
    </source>
</evidence>
<keyword evidence="9" id="KW-0238">DNA-binding</keyword>
<keyword evidence="5 10" id="KW-0808">Transferase</keyword>
<evidence type="ECO:0000313" key="14">
    <source>
        <dbReference type="EMBL" id="KAB0571243.1"/>
    </source>
</evidence>
<dbReference type="Gene3D" id="3.70.10.10">
    <property type="match status" value="1"/>
</dbReference>
<dbReference type="PANTHER" id="PTHR30478:SF0">
    <property type="entry name" value="BETA SLIDING CLAMP"/>
    <property type="match status" value="1"/>
</dbReference>
<accession>A0A643F0M9</accession>
<dbReference type="Pfam" id="PF02767">
    <property type="entry name" value="DNA_pol3_beta_2"/>
    <property type="match status" value="1"/>
</dbReference>
<evidence type="ECO:0000256" key="4">
    <source>
        <dbReference type="ARBA" id="ARBA00022490"/>
    </source>
</evidence>
<evidence type="ECO:0000256" key="3">
    <source>
        <dbReference type="ARBA" id="ARBA00021035"/>
    </source>
</evidence>
<dbReference type="NCBIfam" id="TIGR00663">
    <property type="entry name" value="dnan"/>
    <property type="match status" value="1"/>
</dbReference>
<name>A0A643F0M9_9HYPH</name>
<dbReference type="InterPro" id="IPR046938">
    <property type="entry name" value="DNA_clamp_sf"/>
</dbReference>
<dbReference type="Pfam" id="PF00712">
    <property type="entry name" value="DNA_pol3_beta"/>
    <property type="match status" value="1"/>
</dbReference>
<dbReference type="InterPro" id="IPR022635">
    <property type="entry name" value="DNA_polIII_beta_C"/>
</dbReference>
<comment type="subcellular location">
    <subcellularLocation>
        <location evidence="1 10">Cytoplasm</location>
    </subcellularLocation>
</comment>
<evidence type="ECO:0000256" key="2">
    <source>
        <dbReference type="ARBA" id="ARBA00010752"/>
    </source>
</evidence>
<comment type="caution">
    <text evidence="14">The sequence shown here is derived from an EMBL/GenBank/DDBJ whole genome shotgun (WGS) entry which is preliminary data.</text>
</comment>
<evidence type="ECO:0000256" key="5">
    <source>
        <dbReference type="ARBA" id="ARBA00022679"/>
    </source>
</evidence>
<proteinExistence type="inferred from homology"/>
<organism evidence="14">
    <name type="scientific">Brucella pituitosa</name>
    <dbReference type="NCBI Taxonomy" id="571256"/>
    <lineage>
        <taxon>Bacteria</taxon>
        <taxon>Pseudomonadati</taxon>
        <taxon>Pseudomonadota</taxon>
        <taxon>Alphaproteobacteria</taxon>
        <taxon>Hyphomicrobiales</taxon>
        <taxon>Brucellaceae</taxon>
        <taxon>Brucella/Ochrobactrum group</taxon>
        <taxon>Brucella</taxon>
    </lineage>
</organism>
<keyword evidence="7 10" id="KW-0235">DNA replication</keyword>
<dbReference type="InterPro" id="IPR001001">
    <property type="entry name" value="DNA_polIII_beta"/>
</dbReference>
<dbReference type="PANTHER" id="PTHR30478">
    <property type="entry name" value="DNA POLYMERASE III SUBUNIT BETA"/>
    <property type="match status" value="1"/>
</dbReference>
<evidence type="ECO:0000259" key="12">
    <source>
        <dbReference type="Pfam" id="PF02767"/>
    </source>
</evidence>
<reference evidence="14" key="1">
    <citation type="submission" date="2019-09" db="EMBL/GenBank/DDBJ databases">
        <title>Draft genome sequences of 48 bacterial type strains from the CCUG.</title>
        <authorList>
            <person name="Tunovic T."/>
            <person name="Pineiro-Iglesias B."/>
            <person name="Unosson C."/>
            <person name="Inganas E."/>
            <person name="Ohlen M."/>
            <person name="Cardew S."/>
            <person name="Jensie-Markopoulos S."/>
            <person name="Salva-Serra F."/>
            <person name="Jaen-Luchoro D."/>
            <person name="Karlsson R."/>
            <person name="Svensson-Stadler L."/>
            <person name="Chun J."/>
            <person name="Moore E."/>
        </authorList>
    </citation>
    <scope>NUCLEOTIDE SEQUENCE</scope>
    <source>
        <strain evidence="14">CCUG 50899</strain>
    </source>
</reference>
<dbReference type="SMART" id="SM00480">
    <property type="entry name" value="POL3Bc"/>
    <property type="match status" value="1"/>
</dbReference>
<dbReference type="GO" id="GO:0008408">
    <property type="term" value="F:3'-5' exonuclease activity"/>
    <property type="evidence" value="ECO:0007669"/>
    <property type="project" value="InterPro"/>
</dbReference>
<dbReference type="GO" id="GO:0003887">
    <property type="term" value="F:DNA-directed DNA polymerase activity"/>
    <property type="evidence" value="ECO:0007669"/>
    <property type="project" value="UniProtKB-UniRule"/>
</dbReference>
<dbReference type="PIRSF" id="PIRSF000804">
    <property type="entry name" value="DNA_pol_III_b"/>
    <property type="match status" value="1"/>
</dbReference>
<feature type="domain" description="DNA polymerase III beta sliding clamp central" evidence="12">
    <location>
        <begin position="133"/>
        <end position="247"/>
    </location>
</feature>
<dbReference type="GO" id="GO:0006271">
    <property type="term" value="P:DNA strand elongation involved in DNA replication"/>
    <property type="evidence" value="ECO:0007669"/>
    <property type="project" value="TreeGrafter"/>
</dbReference>
<keyword evidence="8 10" id="KW-0239">DNA-directed DNA polymerase</keyword>
<comment type="similarity">
    <text evidence="2 10">Belongs to the beta sliding clamp family.</text>
</comment>
<dbReference type="GO" id="GO:0003677">
    <property type="term" value="F:DNA binding"/>
    <property type="evidence" value="ECO:0007669"/>
    <property type="project" value="UniProtKB-UniRule"/>
</dbReference>
<evidence type="ECO:0000256" key="10">
    <source>
        <dbReference type="PIRNR" id="PIRNR000804"/>
    </source>
</evidence>
<evidence type="ECO:0000256" key="9">
    <source>
        <dbReference type="ARBA" id="ARBA00023125"/>
    </source>
</evidence>
<evidence type="ECO:0000259" key="13">
    <source>
        <dbReference type="Pfam" id="PF02768"/>
    </source>
</evidence>
<evidence type="ECO:0000256" key="6">
    <source>
        <dbReference type="ARBA" id="ARBA00022695"/>
    </source>
</evidence>
<evidence type="ECO:0000256" key="1">
    <source>
        <dbReference type="ARBA" id="ARBA00004496"/>
    </source>
</evidence>
<keyword evidence="6 10" id="KW-0548">Nucleotidyltransferase</keyword>
<comment type="function">
    <text evidence="10">Confers DNA tethering and processivity to DNA polymerases and other proteins. Acts as a clamp, forming a ring around DNA (a reaction catalyzed by the clamp-loading complex) which diffuses in an ATP-independent manner freely and bidirectionally along dsDNA. Initially characterized for its ability to contact the catalytic subunit of DNA polymerase III (Pol III), a complex, multichain enzyme responsible for most of the replicative synthesis in bacteria; Pol III exhibits 3'-5' exonuclease proofreading activity. The beta chain is required for initiation of replication as well as for processivity of DNA replication.</text>
</comment>
<dbReference type="Gene3D" id="3.10.150.10">
    <property type="entry name" value="DNA Polymerase III, subunit A, domain 2"/>
    <property type="match status" value="1"/>
</dbReference>
<protein>
    <recommendedName>
        <fullName evidence="3 10">Beta sliding clamp</fullName>
    </recommendedName>
</protein>
<dbReference type="SUPFAM" id="SSF55979">
    <property type="entry name" value="DNA clamp"/>
    <property type="match status" value="3"/>
</dbReference>
<comment type="subunit">
    <text evidence="10">Forms a ring-shaped head-to-tail homodimer around DNA.</text>
</comment>
<feature type="domain" description="DNA polymerase III beta sliding clamp N-terminal" evidence="11">
    <location>
        <begin position="5"/>
        <end position="122"/>
    </location>
</feature>
<dbReference type="InterPro" id="IPR022637">
    <property type="entry name" value="DNA_polIII_beta_cen"/>
</dbReference>
<evidence type="ECO:0000256" key="7">
    <source>
        <dbReference type="ARBA" id="ARBA00022705"/>
    </source>
</evidence>
<dbReference type="AlphaFoldDB" id="A0A643F0M9"/>
<dbReference type="GO" id="GO:0005737">
    <property type="term" value="C:cytoplasm"/>
    <property type="evidence" value="ECO:0007669"/>
    <property type="project" value="UniProtKB-SubCell"/>
</dbReference>
<dbReference type="GO" id="GO:0009360">
    <property type="term" value="C:DNA polymerase III complex"/>
    <property type="evidence" value="ECO:0007669"/>
    <property type="project" value="InterPro"/>
</dbReference>
<dbReference type="CDD" id="cd00140">
    <property type="entry name" value="beta_clamp"/>
    <property type="match status" value="1"/>
</dbReference>
<evidence type="ECO:0000256" key="8">
    <source>
        <dbReference type="ARBA" id="ARBA00022932"/>
    </source>
</evidence>
<dbReference type="EMBL" id="VZPE01000004">
    <property type="protein sequence ID" value="KAB0571243.1"/>
    <property type="molecule type" value="Genomic_DNA"/>
</dbReference>
<dbReference type="RefSeq" id="WP_128094333.1">
    <property type="nucleotide sequence ID" value="NZ_JBHEEN010000004.1"/>
</dbReference>
<feature type="domain" description="DNA polymerase III beta sliding clamp C-terminal" evidence="13">
    <location>
        <begin position="250"/>
        <end position="360"/>
    </location>
</feature>
<sequence>MSASSFTIARGALLPALKAVNRAVEKRNTIPILGNVLIRAENDHLTITGTNLDLEVRASAAAPGLGSITPFTMPSALLHDAVNKFAEGAEVRFDGDDAHINVSAGRSKFRLQVLPASDFPEMTAGEFTHRFKLAGSEIADAMSKVSFAISTEETRYYLNGIHLHRTDEHLAFVATDGHRLALIKLLPPEGSEGMPGVIVPRATVAVLRHLVSTEGVVSVSLSERKVRFELPGGVVITSKLIEGTYPDYQRVIPANNDKSYTIEREALSAALGRVMTLSSERGRAVKFTFAPDELRLETNNPDSGNAQDTINISDGASDGLEIGFNGSYCLDILEALEAKELTFELEQAGSPCKISTTDAPASGEKPLFVLMPMRV</sequence>
<dbReference type="Pfam" id="PF02768">
    <property type="entry name" value="DNA_pol3_beta_3"/>
    <property type="match status" value="1"/>
</dbReference>
<dbReference type="InterPro" id="IPR022634">
    <property type="entry name" value="DNA_polIII_beta_N"/>
</dbReference>
<keyword evidence="4 10" id="KW-0963">Cytoplasm</keyword>
<gene>
    <name evidence="14" type="primary">dnaN</name>
    <name evidence="14" type="ORF">F7Q93_10990</name>
</gene>